<evidence type="ECO:0000313" key="3">
    <source>
        <dbReference type="EMBL" id="PRM89231.1"/>
    </source>
</evidence>
<evidence type="ECO:0000256" key="2">
    <source>
        <dbReference type="SAM" id="Phobius"/>
    </source>
</evidence>
<dbReference type="RefSeq" id="WP_105908422.1">
    <property type="nucleotide sequence ID" value="NZ_NXGJ01000001.1"/>
</dbReference>
<comment type="caution">
    <text evidence="3">The sequence shown here is derived from an EMBL/GenBank/DDBJ whole genome shotgun (WGS) entry which is preliminary data.</text>
</comment>
<gene>
    <name evidence="3" type="ORF">CJ669_01665</name>
</gene>
<keyword evidence="2" id="KW-1133">Transmembrane helix</keyword>
<reference evidence="3 4" key="1">
    <citation type="submission" date="2017-09" db="EMBL/GenBank/DDBJ databases">
        <title>Reassesment of A. cryaerophilus.</title>
        <authorList>
            <person name="Perez-Cataluna A."/>
            <person name="Collado L."/>
            <person name="Salgado O."/>
            <person name="Lefinanco V."/>
            <person name="Figueras M.J."/>
        </authorList>
    </citation>
    <scope>NUCLEOTIDE SEQUENCE [LARGE SCALE GENOMIC DNA]</scope>
    <source>
        <strain evidence="3 4">LMG 9861</strain>
    </source>
</reference>
<dbReference type="InterPro" id="IPR011990">
    <property type="entry name" value="TPR-like_helical_dom_sf"/>
</dbReference>
<feature type="transmembrane region" description="Helical" evidence="2">
    <location>
        <begin position="12"/>
        <end position="35"/>
    </location>
</feature>
<dbReference type="SUPFAM" id="SSF48452">
    <property type="entry name" value="TPR-like"/>
    <property type="match status" value="1"/>
</dbReference>
<organism evidence="3 4">
    <name type="scientific">Aliarcobacter cryaerophilus</name>
    <dbReference type="NCBI Taxonomy" id="28198"/>
    <lineage>
        <taxon>Bacteria</taxon>
        <taxon>Pseudomonadati</taxon>
        <taxon>Campylobacterota</taxon>
        <taxon>Epsilonproteobacteria</taxon>
        <taxon>Campylobacterales</taxon>
        <taxon>Arcobacteraceae</taxon>
        <taxon>Aliarcobacter</taxon>
    </lineage>
</organism>
<name>A0A2S9SRL9_9BACT</name>
<proteinExistence type="predicted"/>
<evidence type="ECO:0000256" key="1">
    <source>
        <dbReference type="PROSITE-ProRule" id="PRU00339"/>
    </source>
</evidence>
<sequence length="349" mass="41298">MDNLVLEYRDPIIGIILLVFMIFLISFFTYSYGVYKEKSARKDYRKLSRRFELGNLKENDYINFYKTYNLPFDSILLLASTFLHKGDNNKAISVYLALLEHVKDRVKKEELLELLGNTYFKGGFLQRSNDIFLRILKFSPRNKNALKSLLLVNEKLKNFKKAKEIAQALEELNIDVSVEKVYFDTLIILNDSILSYEKRTELLFEIFKENKIIQRIFATFLIQSNREFFFSNIDMFDCEKLIDILWYQRKEDIDFDKIKNNKFLNELYSAKNYINSVSNSSDFDLNILILINNYQKDIKTNLTFEFICKSCKHSSPFYDARCPNCHSILSLEVKHHLAKAYELSNQSLQ</sequence>
<keyword evidence="2" id="KW-0812">Transmembrane</keyword>
<dbReference type="Proteomes" id="UP000239065">
    <property type="component" value="Unassembled WGS sequence"/>
</dbReference>
<accession>A0A2S9SRL9</accession>
<dbReference type="EMBL" id="NXGJ01000001">
    <property type="protein sequence ID" value="PRM89231.1"/>
    <property type="molecule type" value="Genomic_DNA"/>
</dbReference>
<dbReference type="InterPro" id="IPR019734">
    <property type="entry name" value="TPR_rpt"/>
</dbReference>
<feature type="repeat" description="TPR" evidence="1">
    <location>
        <begin position="109"/>
        <end position="142"/>
    </location>
</feature>
<dbReference type="PROSITE" id="PS50005">
    <property type="entry name" value="TPR"/>
    <property type="match status" value="1"/>
</dbReference>
<evidence type="ECO:0000313" key="4">
    <source>
        <dbReference type="Proteomes" id="UP000239065"/>
    </source>
</evidence>
<keyword evidence="1" id="KW-0802">TPR repeat</keyword>
<protein>
    <submittedName>
        <fullName evidence="3">Tetratricopeptide repeat protein</fullName>
    </submittedName>
</protein>
<dbReference type="Gene3D" id="1.25.40.10">
    <property type="entry name" value="Tetratricopeptide repeat domain"/>
    <property type="match status" value="1"/>
</dbReference>
<dbReference type="AlphaFoldDB" id="A0A2S9SRL9"/>
<keyword evidence="2" id="KW-0472">Membrane</keyword>